<dbReference type="GeneID" id="74305271"/>
<keyword evidence="1" id="KW-0472">Membrane</keyword>
<dbReference type="AlphaFoldDB" id="A0A5N5V2P8"/>
<accession>A0A5N5V2P8</accession>
<dbReference type="EMBL" id="ANBP01000023">
    <property type="protein sequence ID" value="KAB7754770.1"/>
    <property type="molecule type" value="Genomic_DNA"/>
</dbReference>
<dbReference type="Proteomes" id="UP000325690">
    <property type="component" value="Unassembled WGS sequence"/>
</dbReference>
<dbReference type="RefSeq" id="WP_003890791.1">
    <property type="nucleotide sequence ID" value="NZ_ANBO01000012.1"/>
</dbReference>
<keyword evidence="3" id="KW-1185">Reference proteome</keyword>
<evidence type="ECO:0000313" key="2">
    <source>
        <dbReference type="EMBL" id="KAB7754770.1"/>
    </source>
</evidence>
<comment type="caution">
    <text evidence="2">The sequence shown here is derived from an EMBL/GenBank/DDBJ whole genome shotgun (WGS) entry which is preliminary data.</text>
</comment>
<name>A0A5N5V2P8_MYCPH</name>
<feature type="transmembrane region" description="Helical" evidence="1">
    <location>
        <begin position="40"/>
        <end position="64"/>
    </location>
</feature>
<evidence type="ECO:0000313" key="3">
    <source>
        <dbReference type="Proteomes" id="UP000325690"/>
    </source>
</evidence>
<proteinExistence type="predicted"/>
<gene>
    <name evidence="2" type="ORF">MPHL21000_16675</name>
</gene>
<protein>
    <recommendedName>
        <fullName evidence="4">Transmembrane protein</fullName>
    </recommendedName>
</protein>
<reference evidence="2 3" key="1">
    <citation type="submission" date="2012-10" db="EMBL/GenBank/DDBJ databases">
        <title>The draft sequence of the Mycobacterium pheli genome.</title>
        <authorList>
            <person name="Pettersson B.M.F."/>
            <person name="Das S."/>
            <person name="Dasgupta S."/>
            <person name="Bhattacharya A."/>
            <person name="Kirsebom L.A."/>
        </authorList>
    </citation>
    <scope>NUCLEOTIDE SEQUENCE [LARGE SCALE GENOMIC DNA]</scope>
    <source>
        <strain evidence="2 3">CCUG 21000</strain>
    </source>
</reference>
<feature type="transmembrane region" description="Helical" evidence="1">
    <location>
        <begin position="70"/>
        <end position="94"/>
    </location>
</feature>
<keyword evidence="1" id="KW-1133">Transmembrane helix</keyword>
<keyword evidence="1" id="KW-0812">Transmembrane</keyword>
<evidence type="ECO:0000256" key="1">
    <source>
        <dbReference type="SAM" id="Phobius"/>
    </source>
</evidence>
<organism evidence="2 3">
    <name type="scientific">Mycolicibacterium phlei DSM 43239 = CCUG 21000</name>
    <dbReference type="NCBI Taxonomy" id="1226750"/>
    <lineage>
        <taxon>Bacteria</taxon>
        <taxon>Bacillati</taxon>
        <taxon>Actinomycetota</taxon>
        <taxon>Actinomycetes</taxon>
        <taxon>Mycobacteriales</taxon>
        <taxon>Mycobacteriaceae</taxon>
        <taxon>Mycolicibacterium</taxon>
    </lineage>
</organism>
<evidence type="ECO:0008006" key="4">
    <source>
        <dbReference type="Google" id="ProtNLM"/>
    </source>
</evidence>
<sequence>MDSRELGEETQFTIGLPHWAVLQRLRGGHPLVRVTDRVEAVVHVLAVVASVLTIPVALAVATVVGDQSGALPAVLAGGLLWLGVTGSAAGVFLITRAVCNGIRSASWEAELDDLADHGGPGRGLLS</sequence>